<feature type="non-terminal residue" evidence="2">
    <location>
        <position position="1"/>
    </location>
</feature>
<evidence type="ECO:0000313" key="2">
    <source>
        <dbReference type="EMBL" id="GFR52180.1"/>
    </source>
</evidence>
<dbReference type="SUPFAM" id="SSF48371">
    <property type="entry name" value="ARM repeat"/>
    <property type="match status" value="1"/>
</dbReference>
<dbReference type="EMBL" id="BMAR01000059">
    <property type="protein sequence ID" value="GFR52180.1"/>
    <property type="molecule type" value="Genomic_DNA"/>
</dbReference>
<evidence type="ECO:0000313" key="3">
    <source>
        <dbReference type="Proteomes" id="UP001054857"/>
    </source>
</evidence>
<organism evidence="2 3">
    <name type="scientific">Astrephomene gubernaculifera</name>
    <dbReference type="NCBI Taxonomy" id="47775"/>
    <lineage>
        <taxon>Eukaryota</taxon>
        <taxon>Viridiplantae</taxon>
        <taxon>Chlorophyta</taxon>
        <taxon>core chlorophytes</taxon>
        <taxon>Chlorophyceae</taxon>
        <taxon>CS clade</taxon>
        <taxon>Chlamydomonadales</taxon>
        <taxon>Astrephomenaceae</taxon>
        <taxon>Astrephomene</taxon>
    </lineage>
</organism>
<dbReference type="Pfam" id="PF02985">
    <property type="entry name" value="HEAT"/>
    <property type="match status" value="1"/>
</dbReference>
<dbReference type="PANTHER" id="PTHR20938:SF0">
    <property type="entry name" value="INTEGRATOR COMPLEX SUBUNIT 4"/>
    <property type="match status" value="1"/>
</dbReference>
<dbReference type="InterPro" id="IPR000357">
    <property type="entry name" value="HEAT"/>
</dbReference>
<feature type="non-terminal residue" evidence="2">
    <location>
        <position position="188"/>
    </location>
</feature>
<dbReference type="PANTHER" id="PTHR20938">
    <property type="entry name" value="INTEGRATOR COMPLEX SUBUNIT 4"/>
    <property type="match status" value="1"/>
</dbReference>
<dbReference type="Gene3D" id="1.25.10.10">
    <property type="entry name" value="Leucine-rich Repeat Variant"/>
    <property type="match status" value="1"/>
</dbReference>
<sequence length="188" mass="17946">LALLESAVGAFVHGSEDEHWEVRVATLEAMASLAEGEYRTVVAAAVTAAESASVGGGGGGAGGGGSGGIAAGASTAAAAAAGAAGLSVRIGGIGGSAGGRIAAGGGNVEAASAVCEALTDALLDELPEVRQAAAAGVVRLLKLEADARRQLAAAAAETAAAVPPPRRSLPALLNDEMVRGLITAVRDT</sequence>
<accession>A0AAD3E1X5</accession>
<protein>
    <submittedName>
        <fullName evidence="2">Uncharacterized protein</fullName>
    </submittedName>
</protein>
<evidence type="ECO:0000256" key="1">
    <source>
        <dbReference type="ARBA" id="ARBA00022737"/>
    </source>
</evidence>
<comment type="caution">
    <text evidence="2">The sequence shown here is derived from an EMBL/GenBank/DDBJ whole genome shotgun (WGS) entry which is preliminary data.</text>
</comment>
<dbReference type="Proteomes" id="UP001054857">
    <property type="component" value="Unassembled WGS sequence"/>
</dbReference>
<keyword evidence="1" id="KW-0677">Repeat</keyword>
<keyword evidence="3" id="KW-1185">Reference proteome</keyword>
<gene>
    <name evidence="2" type="ORF">Agub_g14717</name>
</gene>
<dbReference type="AlphaFoldDB" id="A0AAD3E1X5"/>
<reference evidence="2 3" key="1">
    <citation type="journal article" date="2021" name="Sci. Rep.">
        <title>Genome sequencing of the multicellular alga Astrephomene provides insights into convergent evolution of germ-soma differentiation.</title>
        <authorList>
            <person name="Yamashita S."/>
            <person name="Yamamoto K."/>
            <person name="Matsuzaki R."/>
            <person name="Suzuki S."/>
            <person name="Yamaguchi H."/>
            <person name="Hirooka S."/>
            <person name="Minakuchi Y."/>
            <person name="Miyagishima S."/>
            <person name="Kawachi M."/>
            <person name="Toyoda A."/>
            <person name="Nozaki H."/>
        </authorList>
    </citation>
    <scope>NUCLEOTIDE SEQUENCE [LARGE SCALE GENOMIC DNA]</scope>
    <source>
        <strain evidence="2 3">NIES-4017</strain>
    </source>
</reference>
<dbReference type="InterPro" id="IPR016024">
    <property type="entry name" value="ARM-type_fold"/>
</dbReference>
<name>A0AAD3E1X5_9CHLO</name>
<proteinExistence type="predicted"/>
<dbReference type="InterPro" id="IPR011989">
    <property type="entry name" value="ARM-like"/>
</dbReference>